<dbReference type="Pfam" id="PF00329">
    <property type="entry name" value="Complex1_30kDa"/>
    <property type="match status" value="1"/>
</dbReference>
<feature type="domain" description="NADH:ubiquinone oxidoreductase 30kDa subunit" evidence="1">
    <location>
        <begin position="28"/>
        <end position="111"/>
    </location>
</feature>
<gene>
    <name evidence="2" type="ORF">I553_7355</name>
</gene>
<dbReference type="InterPro" id="IPR037232">
    <property type="entry name" value="NADH_quin_OxRdtase_su_C/D-like"/>
</dbReference>
<evidence type="ECO:0000259" key="1">
    <source>
        <dbReference type="Pfam" id="PF00329"/>
    </source>
</evidence>
<evidence type="ECO:0000313" key="2">
    <source>
        <dbReference type="EMBL" id="EUA76420.1"/>
    </source>
</evidence>
<dbReference type="Gene3D" id="3.30.460.80">
    <property type="entry name" value="NADH:ubiquinone oxidoreductase, 30kDa subunit"/>
    <property type="match status" value="1"/>
</dbReference>
<name>X8E9B8_MYCXE</name>
<accession>X8E9B8</accession>
<protein>
    <submittedName>
        <fullName evidence="2">Respiratory-chain NADH dehydrogenase, 30 Kd subunit</fullName>
    </submittedName>
</protein>
<comment type="caution">
    <text evidence="2">The sequence shown here is derived from an EMBL/GenBank/DDBJ whole genome shotgun (WGS) entry which is preliminary data.</text>
</comment>
<dbReference type="GO" id="GO:0008137">
    <property type="term" value="F:NADH dehydrogenase (ubiquinone) activity"/>
    <property type="evidence" value="ECO:0007669"/>
    <property type="project" value="InterPro"/>
</dbReference>
<dbReference type="EMBL" id="JAOB01000006">
    <property type="protein sequence ID" value="EUA76420.1"/>
    <property type="molecule type" value="Genomic_DNA"/>
</dbReference>
<proteinExistence type="predicted"/>
<reference evidence="2" key="1">
    <citation type="submission" date="2014-01" db="EMBL/GenBank/DDBJ databases">
        <authorList>
            <person name="Brown-Elliot B."/>
            <person name="Wallace R."/>
            <person name="Lenaerts A."/>
            <person name="Ordway D."/>
            <person name="DeGroote M.A."/>
            <person name="Parker T."/>
            <person name="Sizemore C."/>
            <person name="Tallon L.J."/>
            <person name="Sadzewicz L.K."/>
            <person name="Sengamalay N."/>
            <person name="Fraser C.M."/>
            <person name="Hine E."/>
            <person name="Shefchek K.A."/>
            <person name="Das S.P."/>
            <person name="Tettelin H."/>
        </authorList>
    </citation>
    <scope>NUCLEOTIDE SEQUENCE [LARGE SCALE GENOMIC DNA]</scope>
    <source>
        <strain evidence="2">4042</strain>
    </source>
</reference>
<dbReference type="AlphaFoldDB" id="X8E9B8"/>
<dbReference type="SUPFAM" id="SSF143243">
    <property type="entry name" value="Nqo5-like"/>
    <property type="match status" value="1"/>
</dbReference>
<dbReference type="InterPro" id="IPR001268">
    <property type="entry name" value="NADH_UbQ_OxRdtase_30kDa_su"/>
</dbReference>
<organism evidence="2">
    <name type="scientific">Mycobacterium xenopi 4042</name>
    <dbReference type="NCBI Taxonomy" id="1299334"/>
    <lineage>
        <taxon>Bacteria</taxon>
        <taxon>Bacillati</taxon>
        <taxon>Actinomycetota</taxon>
        <taxon>Actinomycetes</taxon>
        <taxon>Mycobacteriales</taxon>
        <taxon>Mycobacteriaceae</taxon>
        <taxon>Mycobacterium</taxon>
    </lineage>
</organism>
<dbReference type="PATRIC" id="fig|1299334.3.peg.384"/>
<sequence>MNTTTTATVVDLSLAEWRTRIVDLVAQGERFAGVYSTHRGDAAQLHALLVGAGSVACLRTELSPQTDGSLSYPSLTPDVPAAFWYERALHDLSGVVPTGHPRLDPCCCPANPATQAAPWTCRTSDP</sequence>